<gene>
    <name evidence="1" type="ORF">RCO7_10535</name>
</gene>
<keyword evidence="2" id="KW-1185">Reference proteome</keyword>
<dbReference type="InParanoid" id="A0A1E1LIU8"/>
<comment type="caution">
    <text evidence="1">The sequence shown here is derived from an EMBL/GenBank/DDBJ whole genome shotgun (WGS) entry which is preliminary data.</text>
</comment>
<dbReference type="EMBL" id="FJUW01000055">
    <property type="protein sequence ID" value="CZT10416.1"/>
    <property type="molecule type" value="Genomic_DNA"/>
</dbReference>
<dbReference type="AlphaFoldDB" id="A0A1E1LIU8"/>
<dbReference type="Proteomes" id="UP000178129">
    <property type="component" value="Unassembled WGS sequence"/>
</dbReference>
<proteinExistence type="predicted"/>
<protein>
    <submittedName>
        <fullName evidence="1">Uncharacterized protein</fullName>
    </submittedName>
</protein>
<sequence>MDLGLYGCGTTGGESGNEDKAKMRGFVLVLTFAK</sequence>
<evidence type="ECO:0000313" key="1">
    <source>
        <dbReference type="EMBL" id="CZT10416.1"/>
    </source>
</evidence>
<reference evidence="2" key="1">
    <citation type="submission" date="2016-03" db="EMBL/GenBank/DDBJ databases">
        <authorList>
            <person name="Ploux O."/>
        </authorList>
    </citation>
    <scope>NUCLEOTIDE SEQUENCE [LARGE SCALE GENOMIC DNA]</scope>
    <source>
        <strain evidence="2">UK7</strain>
    </source>
</reference>
<evidence type="ECO:0000313" key="2">
    <source>
        <dbReference type="Proteomes" id="UP000178129"/>
    </source>
</evidence>
<name>A0A1E1LIU8_9HELO</name>
<accession>A0A1E1LIU8</accession>
<organism evidence="1 2">
    <name type="scientific">Rhynchosporium graminicola</name>
    <dbReference type="NCBI Taxonomy" id="2792576"/>
    <lineage>
        <taxon>Eukaryota</taxon>
        <taxon>Fungi</taxon>
        <taxon>Dikarya</taxon>
        <taxon>Ascomycota</taxon>
        <taxon>Pezizomycotina</taxon>
        <taxon>Leotiomycetes</taxon>
        <taxon>Helotiales</taxon>
        <taxon>Ploettnerulaceae</taxon>
        <taxon>Rhynchosporium</taxon>
    </lineage>
</organism>